<name>A0AAV8VAV4_9CUCU</name>
<dbReference type="Proteomes" id="UP001159042">
    <property type="component" value="Unassembled WGS sequence"/>
</dbReference>
<dbReference type="AlphaFoldDB" id="A0AAV8VAV4"/>
<protein>
    <submittedName>
        <fullName evidence="2">Uncharacterized protein</fullName>
    </submittedName>
</protein>
<accession>A0AAV8VAV4</accession>
<keyword evidence="1" id="KW-0175">Coiled coil</keyword>
<feature type="coiled-coil region" evidence="1">
    <location>
        <begin position="167"/>
        <end position="205"/>
    </location>
</feature>
<dbReference type="EMBL" id="JANEYG010000196">
    <property type="protein sequence ID" value="KAJ8911401.1"/>
    <property type="molecule type" value="Genomic_DNA"/>
</dbReference>
<sequence length="211" mass="23853">MHGRMVLDGACTVIKSSDPLLRMVKDHEKPEDDSHELVLSIINKKSVYGLDNPNDSDSVCVPYSSSNLNRNEVTELNLNSFDDPLNERFDTVVEEVYVDEDQSNISSCLDQSNVPSSSKNYIECSTSSDTVERGQNVASRRRPAVAVRALTSSHLAEKYNTLVEKRLTLTECQLRKTETEIKIANEEHNLKMQILKTKLKIKEDELKLLPK</sequence>
<keyword evidence="3" id="KW-1185">Reference proteome</keyword>
<evidence type="ECO:0000256" key="1">
    <source>
        <dbReference type="SAM" id="Coils"/>
    </source>
</evidence>
<comment type="caution">
    <text evidence="2">The sequence shown here is derived from an EMBL/GenBank/DDBJ whole genome shotgun (WGS) entry which is preliminary data.</text>
</comment>
<gene>
    <name evidence="2" type="ORF">NQ315_013538</name>
</gene>
<evidence type="ECO:0000313" key="2">
    <source>
        <dbReference type="EMBL" id="KAJ8911401.1"/>
    </source>
</evidence>
<proteinExistence type="predicted"/>
<reference evidence="2 3" key="1">
    <citation type="journal article" date="2023" name="Insect Mol. Biol.">
        <title>Genome sequencing provides insights into the evolution of gene families encoding plant cell wall-degrading enzymes in longhorned beetles.</title>
        <authorList>
            <person name="Shin N.R."/>
            <person name="Okamura Y."/>
            <person name="Kirsch R."/>
            <person name="Pauchet Y."/>
        </authorList>
    </citation>
    <scope>NUCLEOTIDE SEQUENCE [LARGE SCALE GENOMIC DNA]</scope>
    <source>
        <strain evidence="2">EAD_L_NR</strain>
    </source>
</reference>
<evidence type="ECO:0000313" key="3">
    <source>
        <dbReference type="Proteomes" id="UP001159042"/>
    </source>
</evidence>
<organism evidence="2 3">
    <name type="scientific">Exocentrus adspersus</name>
    <dbReference type="NCBI Taxonomy" id="1586481"/>
    <lineage>
        <taxon>Eukaryota</taxon>
        <taxon>Metazoa</taxon>
        <taxon>Ecdysozoa</taxon>
        <taxon>Arthropoda</taxon>
        <taxon>Hexapoda</taxon>
        <taxon>Insecta</taxon>
        <taxon>Pterygota</taxon>
        <taxon>Neoptera</taxon>
        <taxon>Endopterygota</taxon>
        <taxon>Coleoptera</taxon>
        <taxon>Polyphaga</taxon>
        <taxon>Cucujiformia</taxon>
        <taxon>Chrysomeloidea</taxon>
        <taxon>Cerambycidae</taxon>
        <taxon>Lamiinae</taxon>
        <taxon>Acanthocinini</taxon>
        <taxon>Exocentrus</taxon>
    </lineage>
</organism>